<keyword evidence="3" id="KW-1185">Reference proteome</keyword>
<keyword evidence="1" id="KW-0472">Membrane</keyword>
<dbReference type="InterPro" id="IPR035197">
    <property type="entry name" value="DUF5313"/>
</dbReference>
<dbReference type="EMBL" id="CP059399">
    <property type="protein sequence ID" value="QLY28985.1"/>
    <property type="molecule type" value="Genomic_DNA"/>
</dbReference>
<dbReference type="AlphaFoldDB" id="A0A7D6ZM38"/>
<evidence type="ECO:0000313" key="2">
    <source>
        <dbReference type="EMBL" id="QLY28985.1"/>
    </source>
</evidence>
<dbReference type="KEGG" id="nhu:H0264_27200"/>
<feature type="transmembrane region" description="Helical" evidence="1">
    <location>
        <begin position="66"/>
        <end position="86"/>
    </location>
</feature>
<sequence>MTSKTPRRPNPLQWLGYACGRRLPDSMVDWVREDLTGKHNYARHLVRGMAPFTPLFAGFMSFPGELWLRMAMTLLALILALFYCSAYRDLNRAHRLVQHGLPADLESPQRMREHARERAVYAANHPR</sequence>
<evidence type="ECO:0000313" key="3">
    <source>
        <dbReference type="Proteomes" id="UP000515512"/>
    </source>
</evidence>
<dbReference type="RefSeq" id="WP_181580191.1">
    <property type="nucleotide sequence ID" value="NZ_CP059399.1"/>
</dbReference>
<keyword evidence="1" id="KW-0812">Transmembrane</keyword>
<dbReference type="Proteomes" id="UP000515512">
    <property type="component" value="Chromosome"/>
</dbReference>
<dbReference type="Pfam" id="PF17240">
    <property type="entry name" value="DUF5313"/>
    <property type="match status" value="1"/>
</dbReference>
<keyword evidence="1" id="KW-1133">Transmembrane helix</keyword>
<reference evidence="2 3" key="1">
    <citation type="submission" date="2020-07" db="EMBL/GenBank/DDBJ databases">
        <authorList>
            <person name="Zhuang K."/>
            <person name="Ran Y."/>
        </authorList>
    </citation>
    <scope>NUCLEOTIDE SEQUENCE [LARGE SCALE GENOMIC DNA]</scope>
    <source>
        <strain evidence="2 3">WCH-YHL-001</strain>
    </source>
</reference>
<evidence type="ECO:0000256" key="1">
    <source>
        <dbReference type="SAM" id="Phobius"/>
    </source>
</evidence>
<accession>A0A7D6ZM38</accession>
<name>A0A7D6ZM38_9NOCA</name>
<proteinExistence type="predicted"/>
<protein>
    <submittedName>
        <fullName evidence="2">DUF5313 family protein</fullName>
    </submittedName>
</protein>
<organism evidence="2 3">
    <name type="scientific">Nocardia huaxiensis</name>
    <dbReference type="NCBI Taxonomy" id="2755382"/>
    <lineage>
        <taxon>Bacteria</taxon>
        <taxon>Bacillati</taxon>
        <taxon>Actinomycetota</taxon>
        <taxon>Actinomycetes</taxon>
        <taxon>Mycobacteriales</taxon>
        <taxon>Nocardiaceae</taxon>
        <taxon>Nocardia</taxon>
    </lineage>
</organism>
<gene>
    <name evidence="2" type="ORF">H0264_27200</name>
</gene>
<dbReference type="PROSITE" id="PS51257">
    <property type="entry name" value="PROKAR_LIPOPROTEIN"/>
    <property type="match status" value="1"/>
</dbReference>